<keyword evidence="1" id="KW-1133">Transmembrane helix</keyword>
<dbReference type="Pfam" id="PF11177">
    <property type="entry name" value="DUF2964"/>
    <property type="match status" value="1"/>
</dbReference>
<dbReference type="Proteomes" id="UP000583127">
    <property type="component" value="Unassembled WGS sequence"/>
</dbReference>
<dbReference type="EMBL" id="JABBFZ010000002">
    <property type="protein sequence ID" value="NML30527.1"/>
    <property type="molecule type" value="Genomic_DNA"/>
</dbReference>
<feature type="transmembrane region" description="Helical" evidence="1">
    <location>
        <begin position="36"/>
        <end position="57"/>
    </location>
</feature>
<keyword evidence="1" id="KW-0812">Transmembrane</keyword>
<organism evidence="2 3">
    <name type="scientific">Paraburkholderia antibiotica</name>
    <dbReference type="NCBI Taxonomy" id="2728839"/>
    <lineage>
        <taxon>Bacteria</taxon>
        <taxon>Pseudomonadati</taxon>
        <taxon>Pseudomonadota</taxon>
        <taxon>Betaproteobacteria</taxon>
        <taxon>Burkholderiales</taxon>
        <taxon>Burkholderiaceae</taxon>
        <taxon>Paraburkholderia</taxon>
    </lineage>
</organism>
<evidence type="ECO:0000313" key="2">
    <source>
        <dbReference type="EMBL" id="NML30527.1"/>
    </source>
</evidence>
<proteinExistence type="predicted"/>
<name>A0A7X9X332_9BURK</name>
<comment type="caution">
    <text evidence="2">The sequence shown here is derived from an EMBL/GenBank/DDBJ whole genome shotgun (WGS) entry which is preliminary data.</text>
</comment>
<feature type="transmembrane region" description="Helical" evidence="1">
    <location>
        <begin position="7"/>
        <end position="30"/>
    </location>
</feature>
<sequence length="63" mass="6550">MARVEGRIVLATVAVFVALGGIASSINGLLYEKPRLVHIGLLAMVLGVASFVTLLNVGKGEDE</sequence>
<keyword evidence="1" id="KW-0472">Membrane</keyword>
<protein>
    <submittedName>
        <fullName evidence="2">DUF2964 family protein</fullName>
    </submittedName>
</protein>
<dbReference type="RefSeq" id="WP_169496779.1">
    <property type="nucleotide sequence ID" value="NZ_JABBFZ010000002.1"/>
</dbReference>
<evidence type="ECO:0000256" key="1">
    <source>
        <dbReference type="SAM" id="Phobius"/>
    </source>
</evidence>
<keyword evidence="3" id="KW-1185">Reference proteome</keyword>
<gene>
    <name evidence="2" type="ORF">HHL14_06745</name>
</gene>
<evidence type="ECO:0000313" key="3">
    <source>
        <dbReference type="Proteomes" id="UP000583127"/>
    </source>
</evidence>
<dbReference type="InterPro" id="IPR021347">
    <property type="entry name" value="DUF2964"/>
</dbReference>
<accession>A0A7X9X332</accession>
<dbReference type="AlphaFoldDB" id="A0A7X9X332"/>
<reference evidence="2 3" key="1">
    <citation type="submission" date="2020-04" db="EMBL/GenBank/DDBJ databases">
        <title>Paraburkholderia sp. G-4-1-8 isolated from soil.</title>
        <authorList>
            <person name="Dahal R.H."/>
        </authorList>
    </citation>
    <scope>NUCLEOTIDE SEQUENCE [LARGE SCALE GENOMIC DNA]</scope>
    <source>
        <strain evidence="2 3">G-4-1-8</strain>
    </source>
</reference>